<dbReference type="Proteomes" id="UP000004994">
    <property type="component" value="Chromosome 10"/>
</dbReference>
<name>A0A3Q7IF61_SOLLC</name>
<reference evidence="1" key="1">
    <citation type="journal article" date="2012" name="Nature">
        <title>The tomato genome sequence provides insights into fleshy fruit evolution.</title>
        <authorList>
            <consortium name="Tomato Genome Consortium"/>
        </authorList>
    </citation>
    <scope>NUCLEOTIDE SEQUENCE [LARGE SCALE GENOMIC DNA]</scope>
    <source>
        <strain evidence="1">cv. Heinz 1706</strain>
    </source>
</reference>
<evidence type="ECO:0000313" key="2">
    <source>
        <dbReference type="Proteomes" id="UP000004994"/>
    </source>
</evidence>
<proteinExistence type="predicted"/>
<reference evidence="1" key="2">
    <citation type="submission" date="2019-01" db="UniProtKB">
        <authorList>
            <consortium name="EnsemblPlants"/>
        </authorList>
    </citation>
    <scope>IDENTIFICATION</scope>
    <source>
        <strain evidence="1">cv. Heinz 1706</strain>
    </source>
</reference>
<evidence type="ECO:0000313" key="1">
    <source>
        <dbReference type="EnsemblPlants" id="Solyc10g044783.1.1"/>
    </source>
</evidence>
<accession>A0A3Q7IF61</accession>
<keyword evidence="2" id="KW-1185">Reference proteome</keyword>
<organism evidence="1">
    <name type="scientific">Solanum lycopersicum</name>
    <name type="common">Tomato</name>
    <name type="synonym">Lycopersicon esculentum</name>
    <dbReference type="NCBI Taxonomy" id="4081"/>
    <lineage>
        <taxon>Eukaryota</taxon>
        <taxon>Viridiplantae</taxon>
        <taxon>Streptophyta</taxon>
        <taxon>Embryophyta</taxon>
        <taxon>Tracheophyta</taxon>
        <taxon>Spermatophyta</taxon>
        <taxon>Magnoliopsida</taxon>
        <taxon>eudicotyledons</taxon>
        <taxon>Gunneridae</taxon>
        <taxon>Pentapetalae</taxon>
        <taxon>asterids</taxon>
        <taxon>lamiids</taxon>
        <taxon>Solanales</taxon>
        <taxon>Solanaceae</taxon>
        <taxon>Solanoideae</taxon>
        <taxon>Solaneae</taxon>
        <taxon>Solanum</taxon>
        <taxon>Solanum subgen. Lycopersicon</taxon>
    </lineage>
</organism>
<protein>
    <submittedName>
        <fullName evidence="1">Uncharacterized protein</fullName>
    </submittedName>
</protein>
<dbReference type="Gramene" id="Solyc10g044783.1.1">
    <property type="protein sequence ID" value="Solyc10g044783.1.1"/>
    <property type="gene ID" value="Solyc10g044783.1"/>
</dbReference>
<dbReference type="EnsemblPlants" id="Solyc10g044783.1.1">
    <property type="protein sequence ID" value="Solyc10g044783.1.1"/>
    <property type="gene ID" value="Solyc10g044783.1"/>
</dbReference>
<dbReference type="AlphaFoldDB" id="A0A3Q7IF61"/>
<sequence>MLKMELFPSSHAFPFLPRAEELTISFIRAEDRTEDRAKDRTAKLIELTELSLLRAEDFDKNSVTYLHRVCITDL</sequence>
<dbReference type="InParanoid" id="A0A3Q7IF61"/>